<dbReference type="GO" id="GO:0031175">
    <property type="term" value="P:neuron projection development"/>
    <property type="evidence" value="ECO:0007669"/>
    <property type="project" value="TreeGrafter"/>
</dbReference>
<evidence type="ECO:0000313" key="9">
    <source>
        <dbReference type="EMBL" id="KAH0513074.1"/>
    </source>
</evidence>
<dbReference type="InterPro" id="IPR019156">
    <property type="entry name" value="Ataxin-10_domain"/>
</dbReference>
<protein>
    <recommendedName>
        <fullName evidence="4">Ataxin-10</fullName>
    </recommendedName>
</protein>
<comment type="function">
    <text evidence="7">May play a role in the regulation of cytokinesis. May play a role in signaling by stimulating protein glycosylation. Induces neuritogenesis by activating the Ras-MAP kinase pathway and is necessary for the survival of cerebellar neurons. Does not appear to play a major role in ciliogenesis.</text>
</comment>
<evidence type="ECO:0000313" key="10">
    <source>
        <dbReference type="Proteomes" id="UP000710432"/>
    </source>
</evidence>
<dbReference type="AlphaFoldDB" id="A0A8J6GKY6"/>
<gene>
    <name evidence="9" type="ORF">LTLLF_142115</name>
</gene>
<evidence type="ECO:0000256" key="1">
    <source>
        <dbReference type="ARBA" id="ARBA00004120"/>
    </source>
</evidence>
<dbReference type="InterPro" id="IPR011989">
    <property type="entry name" value="ARM-like"/>
</dbReference>
<dbReference type="SUPFAM" id="SSF48371">
    <property type="entry name" value="ARM repeat"/>
    <property type="match status" value="1"/>
</dbReference>
<proteinExistence type="inferred from homology"/>
<organism evidence="9 10">
    <name type="scientific">Microtus ochrogaster</name>
    <name type="common">Prairie vole</name>
    <dbReference type="NCBI Taxonomy" id="79684"/>
    <lineage>
        <taxon>Eukaryota</taxon>
        <taxon>Metazoa</taxon>
        <taxon>Chordata</taxon>
        <taxon>Craniata</taxon>
        <taxon>Vertebrata</taxon>
        <taxon>Euteleostomi</taxon>
        <taxon>Mammalia</taxon>
        <taxon>Eutheria</taxon>
        <taxon>Euarchontoglires</taxon>
        <taxon>Glires</taxon>
        <taxon>Rodentia</taxon>
        <taxon>Myomorpha</taxon>
        <taxon>Muroidea</taxon>
        <taxon>Cricetidae</taxon>
        <taxon>Arvicolinae</taxon>
        <taxon>Microtus</taxon>
    </lineage>
</organism>
<evidence type="ECO:0000256" key="7">
    <source>
        <dbReference type="ARBA" id="ARBA00045173"/>
    </source>
</evidence>
<evidence type="ECO:0000256" key="3">
    <source>
        <dbReference type="ARBA" id="ARBA00008384"/>
    </source>
</evidence>
<comment type="caution">
    <text evidence="9">The sequence shown here is derived from an EMBL/GenBank/DDBJ whole genome shotgun (WGS) entry which is preliminary data.</text>
</comment>
<sequence>MAAPRMPPSRLSGIMVPAPIQDLEALRALTALFKEQRNRETAPRTIFQRVLDILKKSTHAVELACRDSSQVEHLASSLQLITECFRCLRNACIECSVNQNSIRNLDTIGVAVDLVLLFRELRVEQDSLLTAFRCGLQFLGNIASRNEDSQAIVWVHAFPELFMSCLNHPDKKIVAYCSMILFTSLNPERMKDLEENLNIAINVIEAHQKHPESEWPFLIISDHFLKSPELVEAMYSKLSDQERVALLDIMIAKLVGDEQLTKDDISIFLRHAELIANSFVDQCRNVLKLVSEPQTEDKEALATIRLLDVLCEMTSHTELLGYLQVFPDLMERVIDVLRVIHVVGKDTTNIFSPSDSLKAEGDIEHMTEGFKSHLIRLIGNLCYKNKENQDKVNELDGIPLILDSSNIDDNNPCILDCDPQPVMMQWVVYAVRNLTEDNSQNQDFIAKMEEQGLADASLLKKMGFEVEKIGEKLILKSNNDIPPPKHILLIKSKERYWLVGGPAVAGSLFHRARLTATERQRQEAHVVCAGDSSTQVRDQDTGTIKAKSSELCLKHGRHARHPVYPLSSLKPKAHSNHIALSTGLDTWRQSVPWGLLQIHFTGTRSSRRLTLAVPRPLNMLSVEFCLILASRMRCEREAFLAPRESRSGHWGGGRVCHPEPEAPPALPCSLLLQGLRLPSWVLSPGPIAERRLAPRCDRPFRTNPQRVATVLLPAAVARTVPPPRARAL</sequence>
<dbReference type="Pfam" id="PF09759">
    <property type="entry name" value="Atx10homo_assoc"/>
    <property type="match status" value="1"/>
</dbReference>
<keyword evidence="5" id="KW-0132">Cell division</keyword>
<evidence type="ECO:0000259" key="8">
    <source>
        <dbReference type="Pfam" id="PF09759"/>
    </source>
</evidence>
<reference evidence="9" key="1">
    <citation type="submission" date="2020-03" db="EMBL/GenBank/DDBJ databases">
        <title>Studies in the Genomics of Life Span.</title>
        <authorList>
            <person name="Glass D."/>
        </authorList>
    </citation>
    <scope>NUCLEOTIDE SEQUENCE</scope>
    <source>
        <strain evidence="9">LTLLF</strain>
        <tissue evidence="9">Muscle</tissue>
    </source>
</reference>
<dbReference type="GO" id="GO:0030496">
    <property type="term" value="C:midbody"/>
    <property type="evidence" value="ECO:0007669"/>
    <property type="project" value="UniProtKB-SubCell"/>
</dbReference>
<dbReference type="InterPro" id="IPR016024">
    <property type="entry name" value="ARM-type_fold"/>
</dbReference>
<feature type="domain" description="Ataxin-10" evidence="8">
    <location>
        <begin position="370"/>
        <end position="468"/>
    </location>
</feature>
<dbReference type="EMBL" id="JAATJU010021676">
    <property type="protein sequence ID" value="KAH0513074.1"/>
    <property type="molecule type" value="Genomic_DNA"/>
</dbReference>
<dbReference type="GO" id="GO:0005829">
    <property type="term" value="C:cytosol"/>
    <property type="evidence" value="ECO:0007669"/>
    <property type="project" value="TreeGrafter"/>
</dbReference>
<keyword evidence="6" id="KW-0131">Cell cycle</keyword>
<dbReference type="Proteomes" id="UP000710432">
    <property type="component" value="Unassembled WGS sequence"/>
</dbReference>
<dbReference type="InterPro" id="IPR051374">
    <property type="entry name" value="Ataxin-10/CTR86_families"/>
</dbReference>
<dbReference type="Gene3D" id="1.25.10.10">
    <property type="entry name" value="Leucine-rich Repeat Variant"/>
    <property type="match status" value="2"/>
</dbReference>
<evidence type="ECO:0000256" key="5">
    <source>
        <dbReference type="ARBA" id="ARBA00022618"/>
    </source>
</evidence>
<evidence type="ECO:0000256" key="4">
    <source>
        <dbReference type="ARBA" id="ARBA00018804"/>
    </source>
</evidence>
<accession>A0A8J6GKY6</accession>
<dbReference type="GO" id="GO:0051301">
    <property type="term" value="P:cell division"/>
    <property type="evidence" value="ECO:0007669"/>
    <property type="project" value="UniProtKB-KW"/>
</dbReference>
<dbReference type="PANTHER" id="PTHR13255:SF0">
    <property type="entry name" value="ATAXIN-10"/>
    <property type="match status" value="1"/>
</dbReference>
<comment type="similarity">
    <text evidence="3">Belongs to the ataxin-10 family.</text>
</comment>
<evidence type="ECO:0000256" key="2">
    <source>
        <dbReference type="ARBA" id="ARBA00004214"/>
    </source>
</evidence>
<dbReference type="PANTHER" id="PTHR13255">
    <property type="entry name" value="ATAXIN-10"/>
    <property type="match status" value="1"/>
</dbReference>
<name>A0A8J6GKY6_MICOH</name>
<evidence type="ECO:0000256" key="6">
    <source>
        <dbReference type="ARBA" id="ARBA00023306"/>
    </source>
</evidence>
<comment type="subcellular location">
    <subcellularLocation>
        <location evidence="1">Cytoplasm</location>
        <location evidence="1">Cytoskeleton</location>
        <location evidence="1">Cilium basal body</location>
    </subcellularLocation>
    <subcellularLocation>
        <location evidence="2">Midbody</location>
    </subcellularLocation>
</comment>